<dbReference type="Proteomes" id="UP000306409">
    <property type="component" value="Chromosome"/>
</dbReference>
<dbReference type="PANTHER" id="PTHR32347:SF14">
    <property type="entry name" value="EFFLUX SYSTEM COMPONENT YKNX-RELATED"/>
    <property type="match status" value="1"/>
</dbReference>
<evidence type="ECO:0000256" key="1">
    <source>
        <dbReference type="ARBA" id="ARBA00004196"/>
    </source>
</evidence>
<dbReference type="EMBL" id="CP061336">
    <property type="protein sequence ID" value="QNU67072.1"/>
    <property type="molecule type" value="Genomic_DNA"/>
</dbReference>
<dbReference type="GO" id="GO:0030313">
    <property type="term" value="C:cell envelope"/>
    <property type="evidence" value="ECO:0007669"/>
    <property type="project" value="UniProtKB-SubCell"/>
</dbReference>
<dbReference type="KEGG" id="rher:EHE19_000485"/>
<gene>
    <name evidence="5" type="ORF">EHE19_000485</name>
</gene>
<feature type="signal peptide" evidence="4">
    <location>
        <begin position="1"/>
        <end position="22"/>
    </location>
</feature>
<feature type="coiled-coil region" evidence="3">
    <location>
        <begin position="233"/>
        <end position="260"/>
    </location>
</feature>
<reference evidence="5 6" key="1">
    <citation type="submission" date="2020-09" db="EMBL/GenBank/DDBJ databases">
        <title>Characterization and genome sequencing of Ruminiclostridium sp. nov. MA18.</title>
        <authorList>
            <person name="Rettenmaier R."/>
            <person name="Kowollik M.-L."/>
            <person name="Liebl W."/>
            <person name="Zverlov V."/>
        </authorList>
    </citation>
    <scope>NUCLEOTIDE SEQUENCE [LARGE SCALE GENOMIC DNA]</scope>
    <source>
        <strain evidence="5 6">MA18</strain>
    </source>
</reference>
<dbReference type="RefSeq" id="WP_171003543.1">
    <property type="nucleotide sequence ID" value="NZ_CP061336.1"/>
</dbReference>
<keyword evidence="6" id="KW-1185">Reference proteome</keyword>
<dbReference type="PANTHER" id="PTHR32347">
    <property type="entry name" value="EFFLUX SYSTEM COMPONENT YKNX-RELATED"/>
    <property type="match status" value="1"/>
</dbReference>
<sequence length="377" mass="43101">MKRLIYSIFLCFVLLFTSSCNINDFNLISGEVKAEISNDIIADIPVVIEKVLVKKGQKVNKNDPLVQISMEDIENQIAEKESQLKLEKLELEKIRYNETYGKSNQSISNNEKSNLMERIENLKKQLKLIQTNNTPEIRKYKSDLEKANKDYLNSKKDMELNQRLYNEGAISKSELDKSAIVVEENEKKINDIENELEAYKLNTQYQINESILALNQQLITLDKPNQASESIQIEIQNQKISILEEDIKRLQEKINNSKIRNNEITSGLNQGIINDIYVDEGTYVNKNQKILNIISLENLYIEADVPEDQIEGIVKGTEVEIIPISAKNKVLKGTIIEVSVMGGKKDGETVIPIKIKYDDPDKLLLPNYNVDVKIPTE</sequence>
<dbReference type="Gene3D" id="2.40.50.100">
    <property type="match status" value="1"/>
</dbReference>
<protein>
    <submittedName>
        <fullName evidence="5">HlyD family efflux transporter periplasmic adaptor subunit</fullName>
    </submittedName>
</protein>
<dbReference type="PROSITE" id="PS51257">
    <property type="entry name" value="PROKAR_LIPOPROTEIN"/>
    <property type="match status" value="1"/>
</dbReference>
<dbReference type="Gene3D" id="2.40.30.170">
    <property type="match status" value="1"/>
</dbReference>
<keyword evidence="2 3" id="KW-0175">Coiled coil</keyword>
<evidence type="ECO:0000256" key="3">
    <source>
        <dbReference type="SAM" id="Coils"/>
    </source>
</evidence>
<dbReference type="Gene3D" id="1.10.287.470">
    <property type="entry name" value="Helix hairpin bin"/>
    <property type="match status" value="1"/>
</dbReference>
<evidence type="ECO:0000313" key="5">
    <source>
        <dbReference type="EMBL" id="QNU67072.1"/>
    </source>
</evidence>
<name>A0A7H1VNW0_9FIRM</name>
<keyword evidence="4" id="KW-0732">Signal</keyword>
<feature type="chain" id="PRO_5038599582" evidence="4">
    <location>
        <begin position="23"/>
        <end position="377"/>
    </location>
</feature>
<dbReference type="AlphaFoldDB" id="A0A7H1VNW0"/>
<organism evidence="5 6">
    <name type="scientific">Ruminiclostridium herbifermentans</name>
    <dbReference type="NCBI Taxonomy" id="2488810"/>
    <lineage>
        <taxon>Bacteria</taxon>
        <taxon>Bacillati</taxon>
        <taxon>Bacillota</taxon>
        <taxon>Clostridia</taxon>
        <taxon>Eubacteriales</taxon>
        <taxon>Oscillospiraceae</taxon>
        <taxon>Ruminiclostridium</taxon>
    </lineage>
</organism>
<dbReference type="InterPro" id="IPR050465">
    <property type="entry name" value="UPF0194_transport"/>
</dbReference>
<evidence type="ECO:0000313" key="6">
    <source>
        <dbReference type="Proteomes" id="UP000306409"/>
    </source>
</evidence>
<feature type="coiled-coil region" evidence="3">
    <location>
        <begin position="70"/>
        <end position="202"/>
    </location>
</feature>
<comment type="subcellular location">
    <subcellularLocation>
        <location evidence="1">Cell envelope</location>
    </subcellularLocation>
</comment>
<accession>A0A7H1VNW0</accession>
<proteinExistence type="predicted"/>
<evidence type="ECO:0000256" key="4">
    <source>
        <dbReference type="SAM" id="SignalP"/>
    </source>
</evidence>
<evidence type="ECO:0000256" key="2">
    <source>
        <dbReference type="ARBA" id="ARBA00023054"/>
    </source>
</evidence>
<dbReference type="SUPFAM" id="SSF111369">
    <property type="entry name" value="HlyD-like secretion proteins"/>
    <property type="match status" value="1"/>
</dbReference>